<dbReference type="EMBL" id="GBXM01068039">
    <property type="protein sequence ID" value="JAH40538.1"/>
    <property type="molecule type" value="Transcribed_RNA"/>
</dbReference>
<sequence length="44" mass="5520">MVIFVQWSWPWIFLIRVISSCFRGQQIVARDIWQINFLQSKYWE</sequence>
<accession>A0A0E9SJ51</accession>
<evidence type="ECO:0000313" key="2">
    <source>
        <dbReference type="EMBL" id="JAH40538.1"/>
    </source>
</evidence>
<proteinExistence type="predicted"/>
<organism evidence="2">
    <name type="scientific">Anguilla anguilla</name>
    <name type="common">European freshwater eel</name>
    <name type="synonym">Muraena anguilla</name>
    <dbReference type="NCBI Taxonomy" id="7936"/>
    <lineage>
        <taxon>Eukaryota</taxon>
        <taxon>Metazoa</taxon>
        <taxon>Chordata</taxon>
        <taxon>Craniata</taxon>
        <taxon>Vertebrata</taxon>
        <taxon>Euteleostomi</taxon>
        <taxon>Actinopterygii</taxon>
        <taxon>Neopterygii</taxon>
        <taxon>Teleostei</taxon>
        <taxon>Anguilliformes</taxon>
        <taxon>Anguillidae</taxon>
        <taxon>Anguilla</taxon>
    </lineage>
</organism>
<feature type="signal peptide" evidence="1">
    <location>
        <begin position="1"/>
        <end position="19"/>
    </location>
</feature>
<feature type="chain" id="PRO_5002432212" evidence="1">
    <location>
        <begin position="20"/>
        <end position="44"/>
    </location>
</feature>
<evidence type="ECO:0000256" key="1">
    <source>
        <dbReference type="SAM" id="SignalP"/>
    </source>
</evidence>
<name>A0A0E9SJ51_ANGAN</name>
<keyword evidence="1" id="KW-0732">Signal</keyword>
<dbReference type="AlphaFoldDB" id="A0A0E9SJ51"/>
<reference evidence="2" key="2">
    <citation type="journal article" date="2015" name="Fish Shellfish Immunol.">
        <title>Early steps in the European eel (Anguilla anguilla)-Vibrio vulnificus interaction in the gills: Role of the RtxA13 toxin.</title>
        <authorList>
            <person name="Callol A."/>
            <person name="Pajuelo D."/>
            <person name="Ebbesson L."/>
            <person name="Teles M."/>
            <person name="MacKenzie S."/>
            <person name="Amaro C."/>
        </authorList>
    </citation>
    <scope>NUCLEOTIDE SEQUENCE</scope>
</reference>
<protein>
    <submittedName>
        <fullName evidence="2">Uncharacterized protein</fullName>
    </submittedName>
</protein>
<reference evidence="2" key="1">
    <citation type="submission" date="2014-11" db="EMBL/GenBank/DDBJ databases">
        <authorList>
            <person name="Amaro Gonzalez C."/>
        </authorList>
    </citation>
    <scope>NUCLEOTIDE SEQUENCE</scope>
</reference>